<dbReference type="Proteomes" id="UP000243015">
    <property type="component" value="Unassembled WGS sequence"/>
</dbReference>
<reference evidence="2 3" key="1">
    <citation type="submission" date="2016-05" db="EMBL/GenBank/DDBJ databases">
        <title>Genome sequencing of Trichophyton rubrum CMCC(F)T1i isolated from hair.</title>
        <authorList>
            <person name="Zhan P."/>
            <person name="Tao Y."/>
            <person name="Liu W."/>
        </authorList>
    </citation>
    <scope>NUCLEOTIDE SEQUENCE [LARGE SCALE GENOMIC DNA]</scope>
    <source>
        <strain evidence="3">CMCC(F)T1i</strain>
    </source>
</reference>
<sequence length="144" mass="15553">MVRLRASTRMPPIFTRRIHTVQHAEQPGLNQVSTRGQRAQREPDSGYRPGTPSTGTQLDQQRAGRVNWASSERVEGGSLSGASCGAGHGTRPPESSAGKAAGWSGNRRTIELWDCERWGGRQGDGGCCWFVFSVSLEEKAGVSV</sequence>
<evidence type="ECO:0000313" key="2">
    <source>
        <dbReference type="EMBL" id="OAL64142.1"/>
    </source>
</evidence>
<name>A0A178EVQ5_TRIRU</name>
<feature type="compositionally biased region" description="Polar residues" evidence="1">
    <location>
        <begin position="51"/>
        <end position="60"/>
    </location>
</feature>
<dbReference type="AlphaFoldDB" id="A0A178EVQ5"/>
<gene>
    <name evidence="2" type="ORF">A7C99_4799</name>
</gene>
<feature type="compositionally biased region" description="Polar residues" evidence="1">
    <location>
        <begin position="28"/>
        <end position="37"/>
    </location>
</feature>
<accession>A0A178EVQ5</accession>
<protein>
    <submittedName>
        <fullName evidence="2">Uncharacterized protein</fullName>
    </submittedName>
</protein>
<comment type="caution">
    <text evidence="2">The sequence shown here is derived from an EMBL/GenBank/DDBJ whole genome shotgun (WGS) entry which is preliminary data.</text>
</comment>
<proteinExistence type="predicted"/>
<evidence type="ECO:0000256" key="1">
    <source>
        <dbReference type="SAM" id="MobiDB-lite"/>
    </source>
</evidence>
<dbReference type="EMBL" id="LHPM01000017">
    <property type="protein sequence ID" value="OAL64142.1"/>
    <property type="molecule type" value="Genomic_DNA"/>
</dbReference>
<evidence type="ECO:0000313" key="3">
    <source>
        <dbReference type="Proteomes" id="UP000243015"/>
    </source>
</evidence>
<feature type="compositionally biased region" description="Low complexity" evidence="1">
    <location>
        <begin position="76"/>
        <end position="85"/>
    </location>
</feature>
<organism evidence="2 3">
    <name type="scientific">Trichophyton rubrum</name>
    <name type="common">Athlete's foot fungus</name>
    <name type="synonym">Epidermophyton rubrum</name>
    <dbReference type="NCBI Taxonomy" id="5551"/>
    <lineage>
        <taxon>Eukaryota</taxon>
        <taxon>Fungi</taxon>
        <taxon>Dikarya</taxon>
        <taxon>Ascomycota</taxon>
        <taxon>Pezizomycotina</taxon>
        <taxon>Eurotiomycetes</taxon>
        <taxon>Eurotiomycetidae</taxon>
        <taxon>Onygenales</taxon>
        <taxon>Arthrodermataceae</taxon>
        <taxon>Trichophyton</taxon>
    </lineage>
</organism>
<feature type="region of interest" description="Disordered" evidence="1">
    <location>
        <begin position="23"/>
        <end position="103"/>
    </location>
</feature>